<evidence type="ECO:0000256" key="1">
    <source>
        <dbReference type="ARBA" id="ARBA00004613"/>
    </source>
</evidence>
<dbReference type="GO" id="GO:0050829">
    <property type="term" value="P:defense response to Gram-negative bacterium"/>
    <property type="evidence" value="ECO:0007669"/>
    <property type="project" value="TreeGrafter"/>
</dbReference>
<keyword evidence="12" id="KW-1185">Reference proteome</keyword>
<dbReference type="AlphaFoldDB" id="A0A1U7UBZ8"/>
<keyword evidence="3" id="KW-0964">Secreted</keyword>
<dbReference type="InterPro" id="IPR016327">
    <property type="entry name" value="Alpha-defensin"/>
</dbReference>
<dbReference type="InterPro" id="IPR006081">
    <property type="entry name" value="Alpha-defensin_C"/>
</dbReference>
<dbReference type="GO" id="GO:0050830">
    <property type="term" value="P:defense response to Gram-positive bacterium"/>
    <property type="evidence" value="ECO:0007669"/>
    <property type="project" value="TreeGrafter"/>
</dbReference>
<keyword evidence="4" id="KW-0929">Antimicrobial</keyword>
<evidence type="ECO:0000313" key="13">
    <source>
        <dbReference type="RefSeq" id="XP_008063401.1"/>
    </source>
</evidence>
<evidence type="ECO:0000256" key="8">
    <source>
        <dbReference type="ARBA" id="ARBA00023022"/>
    </source>
</evidence>
<keyword evidence="8" id="KW-0044">Antibiotic</keyword>
<evidence type="ECO:0000313" key="12">
    <source>
        <dbReference type="Proteomes" id="UP000189704"/>
    </source>
</evidence>
<dbReference type="OrthoDB" id="9533897at2759"/>
<dbReference type="GO" id="GO:0071222">
    <property type="term" value="P:cellular response to lipopolysaccharide"/>
    <property type="evidence" value="ECO:0007669"/>
    <property type="project" value="TreeGrafter"/>
</dbReference>
<evidence type="ECO:0000256" key="3">
    <source>
        <dbReference type="ARBA" id="ARBA00022525"/>
    </source>
</evidence>
<evidence type="ECO:0000256" key="5">
    <source>
        <dbReference type="ARBA" id="ARBA00022577"/>
    </source>
</evidence>
<dbReference type="Proteomes" id="UP000189704">
    <property type="component" value="Unplaced"/>
</dbReference>
<dbReference type="GeneID" id="103267627"/>
<feature type="signal peptide" evidence="10">
    <location>
        <begin position="1"/>
        <end position="19"/>
    </location>
</feature>
<dbReference type="SMART" id="SM00048">
    <property type="entry name" value="DEFSN"/>
    <property type="match status" value="1"/>
</dbReference>
<evidence type="ECO:0000259" key="11">
    <source>
        <dbReference type="PROSITE" id="PS00269"/>
    </source>
</evidence>
<evidence type="ECO:0000256" key="9">
    <source>
        <dbReference type="ARBA" id="ARBA00023157"/>
    </source>
</evidence>
<dbReference type="SMART" id="SM01418">
    <property type="entry name" value="Defensin_propep"/>
    <property type="match status" value="1"/>
</dbReference>
<dbReference type="GO" id="GO:0031640">
    <property type="term" value="P:killing of cells of another organism"/>
    <property type="evidence" value="ECO:0007669"/>
    <property type="project" value="UniProtKB-KW"/>
</dbReference>
<dbReference type="RefSeq" id="XP_008063401.1">
    <property type="nucleotide sequence ID" value="XM_008065210.2"/>
</dbReference>
<evidence type="ECO:0000256" key="4">
    <source>
        <dbReference type="ARBA" id="ARBA00022529"/>
    </source>
</evidence>
<feature type="domain" description="Mammalian defensins" evidence="11">
    <location>
        <begin position="65"/>
        <end position="93"/>
    </location>
</feature>
<dbReference type="KEGG" id="csyr:103267627"/>
<organism evidence="12 13">
    <name type="scientific">Carlito syrichta</name>
    <name type="common">Philippine tarsier</name>
    <name type="synonym">Tarsius syrichta</name>
    <dbReference type="NCBI Taxonomy" id="1868482"/>
    <lineage>
        <taxon>Eukaryota</taxon>
        <taxon>Metazoa</taxon>
        <taxon>Chordata</taxon>
        <taxon>Craniata</taxon>
        <taxon>Vertebrata</taxon>
        <taxon>Euteleostomi</taxon>
        <taxon>Mammalia</taxon>
        <taxon>Eutheria</taxon>
        <taxon>Euarchontoglires</taxon>
        <taxon>Primates</taxon>
        <taxon>Haplorrhini</taxon>
        <taxon>Tarsiiformes</taxon>
        <taxon>Tarsiidae</taxon>
        <taxon>Carlito</taxon>
    </lineage>
</organism>
<reference evidence="13" key="1">
    <citation type="submission" date="2025-08" db="UniProtKB">
        <authorList>
            <consortium name="RefSeq"/>
        </authorList>
    </citation>
    <scope>IDENTIFICATION</scope>
</reference>
<keyword evidence="7" id="KW-0211">Defensin</keyword>
<comment type="subcellular location">
    <subcellularLocation>
        <location evidence="1">Secreted</location>
    </subcellularLocation>
</comment>
<dbReference type="GO" id="GO:0002227">
    <property type="term" value="P:innate immune response in mucosa"/>
    <property type="evidence" value="ECO:0007669"/>
    <property type="project" value="TreeGrafter"/>
</dbReference>
<dbReference type="PANTHER" id="PTHR11876:SF28">
    <property type="entry name" value="ALPHA-DEFENSIN 1"/>
    <property type="match status" value="1"/>
</dbReference>
<name>A0A1U7UBZ8_CARSF</name>
<evidence type="ECO:0000256" key="10">
    <source>
        <dbReference type="SAM" id="SignalP"/>
    </source>
</evidence>
<proteinExistence type="inferred from homology"/>
<comment type="similarity">
    <text evidence="2">Belongs to the alpha-defensin family.</text>
</comment>
<evidence type="ECO:0000256" key="7">
    <source>
        <dbReference type="ARBA" id="ARBA00022940"/>
    </source>
</evidence>
<dbReference type="Pfam" id="PF00323">
    <property type="entry name" value="Defensin_1"/>
    <property type="match status" value="1"/>
</dbReference>
<keyword evidence="5" id="KW-0295">Fungicide</keyword>
<dbReference type="Pfam" id="PF00879">
    <property type="entry name" value="Defensin_propep"/>
    <property type="match status" value="1"/>
</dbReference>
<dbReference type="GO" id="GO:0051673">
    <property type="term" value="P:disruption of plasma membrane integrity in another organism"/>
    <property type="evidence" value="ECO:0007669"/>
    <property type="project" value="TreeGrafter"/>
</dbReference>
<evidence type="ECO:0000256" key="2">
    <source>
        <dbReference type="ARBA" id="ARBA00006519"/>
    </source>
</evidence>
<dbReference type="GO" id="GO:0005615">
    <property type="term" value="C:extracellular space"/>
    <property type="evidence" value="ECO:0007669"/>
    <property type="project" value="InterPro"/>
</dbReference>
<dbReference type="InterPro" id="IPR006080">
    <property type="entry name" value="Beta/alpha-defensin_C"/>
</dbReference>
<dbReference type="GO" id="GO:0019731">
    <property type="term" value="P:antibacterial humoral response"/>
    <property type="evidence" value="ECO:0007669"/>
    <property type="project" value="TreeGrafter"/>
</dbReference>
<protein>
    <submittedName>
        <fullName evidence="13">Neutrophil defensin 4-like</fullName>
    </submittedName>
</protein>
<keyword evidence="9" id="KW-1015">Disulfide bond</keyword>
<dbReference type="PROSITE" id="PS00269">
    <property type="entry name" value="DEFENSIN"/>
    <property type="match status" value="1"/>
</dbReference>
<gene>
    <name evidence="13" type="primary">LOC103267627</name>
</gene>
<sequence length="94" mass="10294">MKTLALLTAILLVALQVQAEPLQARADEDPAHEQPGAEDQDMAISFTEDLSSGLRASGSTRGLVCFCRIRACYFLERIYGTCTSGGIRYTFCCR</sequence>
<dbReference type="PIRSF" id="PIRSF001875">
    <property type="entry name" value="Alpha-defensin"/>
    <property type="match status" value="1"/>
</dbReference>
<dbReference type="GO" id="GO:0050832">
    <property type="term" value="P:defense response to fungus"/>
    <property type="evidence" value="ECO:0007669"/>
    <property type="project" value="UniProtKB-KW"/>
</dbReference>
<dbReference type="GO" id="GO:0031012">
    <property type="term" value="C:extracellular matrix"/>
    <property type="evidence" value="ECO:0007669"/>
    <property type="project" value="TreeGrafter"/>
</dbReference>
<dbReference type="GO" id="GO:0061844">
    <property type="term" value="P:antimicrobial humoral immune response mediated by antimicrobial peptide"/>
    <property type="evidence" value="ECO:0007669"/>
    <property type="project" value="TreeGrafter"/>
</dbReference>
<accession>A0A1U7UBZ8</accession>
<dbReference type="SUPFAM" id="SSF57392">
    <property type="entry name" value="Defensin-like"/>
    <property type="match status" value="1"/>
</dbReference>
<keyword evidence="6 10" id="KW-0732">Signal</keyword>
<evidence type="ECO:0000256" key="6">
    <source>
        <dbReference type="ARBA" id="ARBA00022729"/>
    </source>
</evidence>
<feature type="chain" id="PRO_5010542143" evidence="10">
    <location>
        <begin position="20"/>
        <end position="94"/>
    </location>
</feature>
<dbReference type="PANTHER" id="PTHR11876">
    <property type="entry name" value="ALPHA-DEFENSIN 1"/>
    <property type="match status" value="1"/>
</dbReference>
<dbReference type="InterPro" id="IPR002366">
    <property type="entry name" value="Alpha-defensin_N"/>
</dbReference>